<reference evidence="2 3" key="1">
    <citation type="submission" date="2018-08" db="EMBL/GenBank/DDBJ databases">
        <title>Genome and evolution of the arbuscular mycorrhizal fungus Diversispora epigaea (formerly Glomus versiforme) and its bacterial endosymbionts.</title>
        <authorList>
            <person name="Sun X."/>
            <person name="Fei Z."/>
            <person name="Harrison M."/>
        </authorList>
    </citation>
    <scope>NUCLEOTIDE SEQUENCE [LARGE SCALE GENOMIC DNA]</scope>
    <source>
        <strain evidence="2 3">IT104</strain>
    </source>
</reference>
<proteinExistence type="predicted"/>
<feature type="compositionally biased region" description="Low complexity" evidence="1">
    <location>
        <begin position="1"/>
        <end position="13"/>
    </location>
</feature>
<sequence length="67" mass="7118">MNPTTNSTITTSTMGVTEKPASGDPTNYCTIMHSSSRPISGVTEKPAGGDPTNYCSIISRDIFYANE</sequence>
<name>A0A397J089_9GLOM</name>
<evidence type="ECO:0000256" key="1">
    <source>
        <dbReference type="SAM" id="MobiDB-lite"/>
    </source>
</evidence>
<comment type="caution">
    <text evidence="2">The sequence shown here is derived from an EMBL/GenBank/DDBJ whole genome shotgun (WGS) entry which is preliminary data.</text>
</comment>
<gene>
    <name evidence="2" type="ORF">Glove_137g141</name>
</gene>
<keyword evidence="3" id="KW-1185">Reference proteome</keyword>
<evidence type="ECO:0000313" key="3">
    <source>
        <dbReference type="Proteomes" id="UP000266861"/>
    </source>
</evidence>
<feature type="region of interest" description="Disordered" evidence="1">
    <location>
        <begin position="1"/>
        <end position="27"/>
    </location>
</feature>
<dbReference type="AlphaFoldDB" id="A0A397J089"/>
<protein>
    <submittedName>
        <fullName evidence="2">Uncharacterized protein</fullName>
    </submittedName>
</protein>
<dbReference type="Proteomes" id="UP000266861">
    <property type="component" value="Unassembled WGS sequence"/>
</dbReference>
<dbReference type="EMBL" id="PQFF01000128">
    <property type="protein sequence ID" value="RHZ80302.1"/>
    <property type="molecule type" value="Genomic_DNA"/>
</dbReference>
<accession>A0A397J089</accession>
<organism evidence="2 3">
    <name type="scientific">Diversispora epigaea</name>
    <dbReference type="NCBI Taxonomy" id="1348612"/>
    <lineage>
        <taxon>Eukaryota</taxon>
        <taxon>Fungi</taxon>
        <taxon>Fungi incertae sedis</taxon>
        <taxon>Mucoromycota</taxon>
        <taxon>Glomeromycotina</taxon>
        <taxon>Glomeromycetes</taxon>
        <taxon>Diversisporales</taxon>
        <taxon>Diversisporaceae</taxon>
        <taxon>Diversispora</taxon>
    </lineage>
</organism>
<evidence type="ECO:0000313" key="2">
    <source>
        <dbReference type="EMBL" id="RHZ80302.1"/>
    </source>
</evidence>